<keyword evidence="2" id="KW-0472">Membrane</keyword>
<evidence type="ECO:0000256" key="2">
    <source>
        <dbReference type="SAM" id="Phobius"/>
    </source>
</evidence>
<keyword evidence="2" id="KW-1133">Transmembrane helix</keyword>
<proteinExistence type="predicted"/>
<evidence type="ECO:0000256" key="1">
    <source>
        <dbReference type="SAM" id="MobiDB-lite"/>
    </source>
</evidence>
<evidence type="ECO:0000313" key="3">
    <source>
        <dbReference type="EMBL" id="KAK4879605.1"/>
    </source>
</evidence>
<gene>
    <name evidence="3" type="ORF">RN001_007751</name>
</gene>
<feature type="compositionally biased region" description="Low complexity" evidence="1">
    <location>
        <begin position="299"/>
        <end position="308"/>
    </location>
</feature>
<dbReference type="Proteomes" id="UP001353858">
    <property type="component" value="Unassembled WGS sequence"/>
</dbReference>
<reference evidence="4" key="1">
    <citation type="submission" date="2023-01" db="EMBL/GenBank/DDBJ databases">
        <title>Key to firefly adult light organ development and bioluminescence: homeobox transcription factors regulate luciferase expression and transportation to peroxisome.</title>
        <authorList>
            <person name="Fu X."/>
        </authorList>
    </citation>
    <scope>NUCLEOTIDE SEQUENCE [LARGE SCALE GENOMIC DNA]</scope>
</reference>
<evidence type="ECO:0000313" key="4">
    <source>
        <dbReference type="Proteomes" id="UP001353858"/>
    </source>
</evidence>
<keyword evidence="2" id="KW-0812">Transmembrane</keyword>
<feature type="region of interest" description="Disordered" evidence="1">
    <location>
        <begin position="1"/>
        <end position="28"/>
    </location>
</feature>
<name>A0AAN7Q4K2_9COLE</name>
<comment type="caution">
    <text evidence="3">The sequence shown here is derived from an EMBL/GenBank/DDBJ whole genome shotgun (WGS) entry which is preliminary data.</text>
</comment>
<feature type="region of interest" description="Disordered" evidence="1">
    <location>
        <begin position="291"/>
        <end position="327"/>
    </location>
</feature>
<feature type="compositionally biased region" description="Polar residues" evidence="1">
    <location>
        <begin position="309"/>
        <end position="327"/>
    </location>
</feature>
<accession>A0AAN7Q4K2</accession>
<dbReference type="EMBL" id="JARPUR010000003">
    <property type="protein sequence ID" value="KAK4879605.1"/>
    <property type="molecule type" value="Genomic_DNA"/>
</dbReference>
<feature type="transmembrane region" description="Helical" evidence="2">
    <location>
        <begin position="260"/>
        <end position="280"/>
    </location>
</feature>
<sequence>MKSRRKKELAAEKMNRMATGGGSYKPLTDDEDAVVDDIFSSVDIELKDSLDSDTITGVPESKAHPDVSVAAEEESICMPLNACYEAKDATMNVQSLSMRVNTEIDPCSLLIVTQKKEEPCSIEIPLPLTDSRRDPVAIAVPFKSQPFVGIESKAASNILVKYYITSIACLEKRNANKTQIGGFNGAFLDWINGYVMPILHKDKFYSAFGGVLRIIKTAEVTGMQVFQSKISNYNVMPETQETDVEKFEGDELSYTKRNNLILTSLLCTIFLWFLLGSLFICYRFTAGRRKGSDEDARSFNRSSKNRSSTVSPLRSKQSFVEPNDSNLDANSKKSTVVYYMENRNTSNANRIILNSLSKVPAANRNYVPSVSSKTKTVDTKIEIESSVGLQTSFADTSITTSSSEQASQDQERIVIEYSITSSSSESEERCYWLQKNFYQIAAKKLAWRGGEYFQEEKECTGKLTGRYEYNTIFSKTCQGGSHRICDSKWLVSNEKNPNHCPVRLLKKMLQKRGRNVTTDRLFLTANPNWCESGCMCQEISCGEPLHIKLVKKTLKISFSSSLLQTKLMQFAVLQTTDRVIDGVDENSPRVIENTVNTTSKDDTVLTQAQIIVRPIDLSPVPCASQSRQRKRNHEGSQLLTSSPYLEELKAKAAEKKKVEERGAAKLAKKYLYLGDDASDEEPYAVKDDHDQDAACLYCNGL</sequence>
<dbReference type="AlphaFoldDB" id="A0AAN7Q4K2"/>
<protein>
    <submittedName>
        <fullName evidence="3">Uncharacterized protein</fullName>
    </submittedName>
</protein>
<keyword evidence="4" id="KW-1185">Reference proteome</keyword>
<organism evidence="3 4">
    <name type="scientific">Aquatica leii</name>
    <dbReference type="NCBI Taxonomy" id="1421715"/>
    <lineage>
        <taxon>Eukaryota</taxon>
        <taxon>Metazoa</taxon>
        <taxon>Ecdysozoa</taxon>
        <taxon>Arthropoda</taxon>
        <taxon>Hexapoda</taxon>
        <taxon>Insecta</taxon>
        <taxon>Pterygota</taxon>
        <taxon>Neoptera</taxon>
        <taxon>Endopterygota</taxon>
        <taxon>Coleoptera</taxon>
        <taxon>Polyphaga</taxon>
        <taxon>Elateriformia</taxon>
        <taxon>Elateroidea</taxon>
        <taxon>Lampyridae</taxon>
        <taxon>Luciolinae</taxon>
        <taxon>Aquatica</taxon>
    </lineage>
</organism>